<evidence type="ECO:0008006" key="3">
    <source>
        <dbReference type="Google" id="ProtNLM"/>
    </source>
</evidence>
<organism evidence="1 2">
    <name type="scientific">Evansella caseinilytica</name>
    <dbReference type="NCBI Taxonomy" id="1503961"/>
    <lineage>
        <taxon>Bacteria</taxon>
        <taxon>Bacillati</taxon>
        <taxon>Bacillota</taxon>
        <taxon>Bacilli</taxon>
        <taxon>Bacillales</taxon>
        <taxon>Bacillaceae</taxon>
        <taxon>Evansella</taxon>
    </lineage>
</organism>
<protein>
    <recommendedName>
        <fullName evidence="3">DUF3788 domain-containing protein</fullName>
    </recommendedName>
</protein>
<name>A0A1H3HB95_9BACI</name>
<dbReference type="Proteomes" id="UP000198935">
    <property type="component" value="Unassembled WGS sequence"/>
</dbReference>
<dbReference type="EMBL" id="FNPI01000001">
    <property type="protein sequence ID" value="SDY11899.1"/>
    <property type="molecule type" value="Genomic_DNA"/>
</dbReference>
<dbReference type="Pfam" id="PF12663">
    <property type="entry name" value="DUF3788"/>
    <property type="match status" value="1"/>
</dbReference>
<proteinExistence type="predicted"/>
<accession>A0A1H3HB95</accession>
<reference evidence="2" key="1">
    <citation type="submission" date="2016-10" db="EMBL/GenBank/DDBJ databases">
        <authorList>
            <person name="Varghese N."/>
            <person name="Submissions S."/>
        </authorList>
    </citation>
    <scope>NUCLEOTIDE SEQUENCE [LARGE SCALE GENOMIC DNA]</scope>
    <source>
        <strain evidence="2">SP</strain>
    </source>
</reference>
<keyword evidence="2" id="KW-1185">Reference proteome</keyword>
<sequence>MEKIPDEEELCKLMGDGIYEIWTCIIQFMKRNYTLDKQWRDGGKTGVYELKYRKSSRTICTLYPKESGLCVLIIFGKAEREKFEQSRADFSKYINDFYDETHQYHDGKWMLFDVENMRTAEEIQKLIAIKRRPDKKTGSLKV</sequence>
<evidence type="ECO:0000313" key="1">
    <source>
        <dbReference type="EMBL" id="SDY11899.1"/>
    </source>
</evidence>
<dbReference type="InterPro" id="IPR024265">
    <property type="entry name" value="DUF3788"/>
</dbReference>
<evidence type="ECO:0000313" key="2">
    <source>
        <dbReference type="Proteomes" id="UP000198935"/>
    </source>
</evidence>
<dbReference type="STRING" id="1503961.SAMN05421736_101418"/>
<gene>
    <name evidence="1" type="ORF">SAMN05421736_101418</name>
</gene>
<dbReference type="AlphaFoldDB" id="A0A1H3HB95"/>